<dbReference type="GO" id="GO:0016020">
    <property type="term" value="C:membrane"/>
    <property type="evidence" value="ECO:0007669"/>
    <property type="project" value="InterPro"/>
</dbReference>
<evidence type="ECO:0000313" key="3">
    <source>
        <dbReference type="EMBL" id="CUH46222.1"/>
    </source>
</evidence>
<dbReference type="EMBL" id="CYPU01000008">
    <property type="protein sequence ID" value="CUH46222.1"/>
    <property type="molecule type" value="Genomic_DNA"/>
</dbReference>
<evidence type="ECO:0000313" key="4">
    <source>
        <dbReference type="Proteomes" id="UP000050783"/>
    </source>
</evidence>
<dbReference type="Proteomes" id="UP000050783">
    <property type="component" value="Unassembled WGS sequence"/>
</dbReference>
<proteinExistence type="inferred from homology"/>
<organism evidence="3 4">
    <name type="scientific">Ruegeria atlantica</name>
    <dbReference type="NCBI Taxonomy" id="81569"/>
    <lineage>
        <taxon>Bacteria</taxon>
        <taxon>Pseudomonadati</taxon>
        <taxon>Pseudomonadota</taxon>
        <taxon>Alphaproteobacteria</taxon>
        <taxon>Rhodobacterales</taxon>
        <taxon>Roseobacteraceae</taxon>
        <taxon>Ruegeria</taxon>
    </lineage>
</organism>
<accession>A0A0P1EA92</accession>
<evidence type="ECO:0000256" key="2">
    <source>
        <dbReference type="RuleBase" id="RU363072"/>
    </source>
</evidence>
<dbReference type="AlphaFoldDB" id="A0A0P1EA92"/>
<dbReference type="InterPro" id="IPR007049">
    <property type="entry name" value="Carb-sel_porin_OprB"/>
</dbReference>
<gene>
    <name evidence="3" type="ORF">RUA4292_00387</name>
</gene>
<dbReference type="GO" id="GO:0015288">
    <property type="term" value="F:porin activity"/>
    <property type="evidence" value="ECO:0007669"/>
    <property type="project" value="InterPro"/>
</dbReference>
<dbReference type="Pfam" id="PF04966">
    <property type="entry name" value="OprB"/>
    <property type="match status" value="1"/>
</dbReference>
<comment type="similarity">
    <text evidence="1 2">Belongs to the OprB family.</text>
</comment>
<protein>
    <submittedName>
        <fullName evidence="3">Carbohydrate-selective porin</fullName>
    </submittedName>
</protein>
<sequence length="186" mass="20365">MGGGGFLTDQIYALGVVSDANGSLTDVEWFPGGTELYKYAEIGWTPEPSKRFLTNFHLGMFHVDERTDAGVPKSWGAMLAGNHTFNNGLMVFGRLGWSDGAAPIARRAVNAGLMWRPGYYDDLLGLGVTVADPSDSKLETQTTIEAFYRADLSDNLALTADVQYLKNPGFNEDNPLVFGLRIRFSM</sequence>
<dbReference type="InterPro" id="IPR038673">
    <property type="entry name" value="OprB_sf"/>
</dbReference>
<evidence type="ECO:0000256" key="1">
    <source>
        <dbReference type="ARBA" id="ARBA00008769"/>
    </source>
</evidence>
<reference evidence="3 4" key="1">
    <citation type="submission" date="2015-09" db="EMBL/GenBank/DDBJ databases">
        <authorList>
            <consortium name="Swine Surveillance"/>
        </authorList>
    </citation>
    <scope>NUCLEOTIDE SEQUENCE [LARGE SCALE GENOMIC DNA]</scope>
    <source>
        <strain evidence="3 4">CECT 4292</strain>
    </source>
</reference>
<dbReference type="Gene3D" id="2.40.160.180">
    <property type="entry name" value="Carbohydrate-selective porin OprB"/>
    <property type="match status" value="1"/>
</dbReference>
<dbReference type="GO" id="GO:0008643">
    <property type="term" value="P:carbohydrate transport"/>
    <property type="evidence" value="ECO:0007669"/>
    <property type="project" value="InterPro"/>
</dbReference>
<name>A0A0P1EA92_9RHOB</name>
<dbReference type="SUPFAM" id="SSF56935">
    <property type="entry name" value="Porins"/>
    <property type="match status" value="1"/>
</dbReference>